<dbReference type="SUPFAM" id="SSF63825">
    <property type="entry name" value="YWTD domain"/>
    <property type="match status" value="1"/>
</dbReference>
<dbReference type="SUPFAM" id="SSF101898">
    <property type="entry name" value="NHL repeat"/>
    <property type="match status" value="1"/>
</dbReference>
<feature type="domain" description="PorZ N-terminal beta-propeller" evidence="1">
    <location>
        <begin position="64"/>
        <end position="237"/>
    </location>
</feature>
<dbReference type="Gene3D" id="2.60.40.4070">
    <property type="match status" value="1"/>
</dbReference>
<comment type="caution">
    <text evidence="2">The sequence shown here is derived from an EMBL/GenBank/DDBJ whole genome shotgun (WGS) entry which is preliminary data.</text>
</comment>
<name>A0A7K1S7N0_9BACT</name>
<dbReference type="AlphaFoldDB" id="A0A7K1S7N0"/>
<dbReference type="Pfam" id="PF07494">
    <property type="entry name" value="Reg_prop"/>
    <property type="match status" value="1"/>
</dbReference>
<dbReference type="NCBIfam" id="TIGR04183">
    <property type="entry name" value="Por_Secre_tail"/>
    <property type="match status" value="1"/>
</dbReference>
<evidence type="ECO:0000259" key="1">
    <source>
        <dbReference type="Pfam" id="PF21544"/>
    </source>
</evidence>
<organism evidence="2 3">
    <name type="scientific">Spirosoma arboris</name>
    <dbReference type="NCBI Taxonomy" id="2682092"/>
    <lineage>
        <taxon>Bacteria</taxon>
        <taxon>Pseudomonadati</taxon>
        <taxon>Bacteroidota</taxon>
        <taxon>Cytophagia</taxon>
        <taxon>Cytophagales</taxon>
        <taxon>Cytophagaceae</taxon>
        <taxon>Spirosoma</taxon>
    </lineage>
</organism>
<sequence>MNSTIYIVIKKAGLKKSLFKSCFLLVLFYSLFITSHFAFSQIGTWQTHVSYQSGQSVAVIGSKIYAVTQNGFFYYDKTTNETTTLSKTSGLSDVGVSRLLYLADQKKLLIAFRNGNLDFLTLTDAGEPGPVANVNTIVSASNLPTSRAINHLNRIGNNAYLSTDFGVVVLDLLKNEIRDTYFSQRADGSPLPIYETAATNDSLYALTGPLRSTDMGLKLRAIRFAENVNIVDPANWRTITEPGLQLSSIVSNQGRLSATVNGVGLYERQTSKWVLTQSLTNSIIRQFPATTGPILATDQSITLLGFGQFSGSLLTDPREVVADGNTIWVADTKTGLLFGNAGQFQRIAPEGPTRDSFVSLYAYPQTLVALPSGPLDATLLTANQSLYDFFSVTSGRWNTGNATTTGLTRGFNSSAYLPAEQKLYLSSFGGGLWSQVEGQTPVAVALPATISPFISSLATDIDGNLWITTGRTVSSQQATLHVRRADGTFQSFSIVSQTNIVQIVPDDNGFLWLRPDLGGGLLVVDPQGNRSRFLTTQTGQGGLLSNSIRALVKDRNGSIWVGTDLGPTVFDSPYAAFDATIDAQPPLLNRRRLLANELITAIAVDGGNRKWIGTQKGVYHVAPDGSQLLDTFTAENSPLPNNTVQAIAIEPTTGKVFIETGPLGNSNGLVSYQSPATEPSETLESLTIFPNPVRPDFNGTVGINGLTENATVKILDAGGQLVYETKSQGGSATWNLRDYRGRQVQTGIYLVVVVTADGSEGLRGKLAVVR</sequence>
<dbReference type="InterPro" id="IPR015943">
    <property type="entry name" value="WD40/YVTN_repeat-like_dom_sf"/>
</dbReference>
<dbReference type="InterPro" id="IPR026444">
    <property type="entry name" value="Secre_tail"/>
</dbReference>
<protein>
    <submittedName>
        <fullName evidence="2">T9SS type A sorting domain-containing protein</fullName>
    </submittedName>
</protein>
<dbReference type="InterPro" id="IPR048954">
    <property type="entry name" value="PorZ_N"/>
</dbReference>
<dbReference type="Proteomes" id="UP000436006">
    <property type="component" value="Unassembled WGS sequence"/>
</dbReference>
<reference evidence="2 3" key="1">
    <citation type="submission" date="2019-12" db="EMBL/GenBank/DDBJ databases">
        <title>Spirosoma sp. HMF4905 genome sequencing and assembly.</title>
        <authorList>
            <person name="Kang H."/>
            <person name="Cha I."/>
            <person name="Kim H."/>
            <person name="Joh K."/>
        </authorList>
    </citation>
    <scope>NUCLEOTIDE SEQUENCE [LARGE SCALE GENOMIC DNA]</scope>
    <source>
        <strain evidence="2 3">HMF4905</strain>
    </source>
</reference>
<dbReference type="EMBL" id="WPIN01000002">
    <property type="protein sequence ID" value="MVM29785.1"/>
    <property type="molecule type" value="Genomic_DNA"/>
</dbReference>
<gene>
    <name evidence="2" type="ORF">GO755_07055</name>
</gene>
<evidence type="ECO:0000313" key="3">
    <source>
        <dbReference type="Proteomes" id="UP000436006"/>
    </source>
</evidence>
<dbReference type="Gene3D" id="2.130.10.10">
    <property type="entry name" value="YVTN repeat-like/Quinoprotein amine dehydrogenase"/>
    <property type="match status" value="1"/>
</dbReference>
<proteinExistence type="predicted"/>
<dbReference type="InterPro" id="IPR011110">
    <property type="entry name" value="Reg_prop"/>
</dbReference>
<accession>A0A7K1S7N0</accession>
<evidence type="ECO:0000313" key="2">
    <source>
        <dbReference type="EMBL" id="MVM29785.1"/>
    </source>
</evidence>
<keyword evidence="3" id="KW-1185">Reference proteome</keyword>
<dbReference type="Pfam" id="PF21544">
    <property type="entry name" value="PorZ_N_b_propeller"/>
    <property type="match status" value="1"/>
</dbReference>